<dbReference type="OrthoDB" id="8169913at2759"/>
<comment type="caution">
    <text evidence="2">The sequence shown here is derived from an EMBL/GenBank/DDBJ whole genome shotgun (WGS) entry which is preliminary data.</text>
</comment>
<reference evidence="2" key="1">
    <citation type="submission" date="2019-08" db="EMBL/GenBank/DDBJ databases">
        <title>The genome of the North American firefly Photinus pyralis.</title>
        <authorList>
            <consortium name="Photinus pyralis genome working group"/>
            <person name="Fallon T.R."/>
            <person name="Sander Lower S.E."/>
            <person name="Weng J.-K."/>
        </authorList>
    </citation>
    <scope>NUCLEOTIDE SEQUENCE</scope>
    <source>
        <strain evidence="2">TRF0915ILg1</strain>
        <tissue evidence="2">Whole body</tissue>
    </source>
</reference>
<evidence type="ECO:0000313" key="2">
    <source>
        <dbReference type="EMBL" id="KAF2906065.1"/>
    </source>
</evidence>
<dbReference type="InterPro" id="IPR001251">
    <property type="entry name" value="CRAL-TRIO_dom"/>
</dbReference>
<evidence type="ECO:0000313" key="3">
    <source>
        <dbReference type="Proteomes" id="UP000801492"/>
    </source>
</evidence>
<dbReference type="InterPro" id="IPR036865">
    <property type="entry name" value="CRAL-TRIO_dom_sf"/>
</dbReference>
<name>A0A8K0DGW0_IGNLU</name>
<dbReference type="PANTHER" id="PTHR10174:SF216">
    <property type="entry name" value="CRAL-TRIO DOMAIN-CONTAINING PROTEIN-RELATED"/>
    <property type="match status" value="1"/>
</dbReference>
<gene>
    <name evidence="2" type="ORF">ILUMI_00109</name>
</gene>
<dbReference type="GO" id="GO:0016020">
    <property type="term" value="C:membrane"/>
    <property type="evidence" value="ECO:0007669"/>
    <property type="project" value="TreeGrafter"/>
</dbReference>
<evidence type="ECO:0000259" key="1">
    <source>
        <dbReference type="PROSITE" id="PS50191"/>
    </source>
</evidence>
<dbReference type="Pfam" id="PF00650">
    <property type="entry name" value="CRAL_TRIO"/>
    <property type="match status" value="1"/>
</dbReference>
<sequence>MKVSLMILDILMNDDDNYVIAGQEAFGDLKGLTVSHAVQVTPSVCKKLVMCVQNSYPTRPKRLIFTNVPSVAERLFHMVKALLKEKIRNRVHVYSEDKLTDLYQVLPQSVLPKEYGGEGDSIAELTVHWKKKVESYKEWFLEDEKYGSNEKLRPGRSYTSAELFGIEGSFRKLMID</sequence>
<dbReference type="Gene3D" id="3.40.525.10">
    <property type="entry name" value="CRAL-TRIO lipid binding domain"/>
    <property type="match status" value="1"/>
</dbReference>
<dbReference type="SUPFAM" id="SSF52087">
    <property type="entry name" value="CRAL/TRIO domain"/>
    <property type="match status" value="1"/>
</dbReference>
<dbReference type="Proteomes" id="UP000801492">
    <property type="component" value="Unassembled WGS sequence"/>
</dbReference>
<dbReference type="PRINTS" id="PR00180">
    <property type="entry name" value="CRETINALDHBP"/>
</dbReference>
<dbReference type="Gene3D" id="1.20.5.1200">
    <property type="entry name" value="Alpha-tocopherol transfer"/>
    <property type="match status" value="1"/>
</dbReference>
<proteinExistence type="predicted"/>
<dbReference type="PROSITE" id="PS50191">
    <property type="entry name" value="CRAL_TRIO"/>
    <property type="match status" value="1"/>
</dbReference>
<dbReference type="EMBL" id="VTPC01000028">
    <property type="protein sequence ID" value="KAF2906065.1"/>
    <property type="molecule type" value="Genomic_DNA"/>
</dbReference>
<organism evidence="2 3">
    <name type="scientific">Ignelater luminosus</name>
    <name type="common">Cucubano</name>
    <name type="synonym">Pyrophorus luminosus</name>
    <dbReference type="NCBI Taxonomy" id="2038154"/>
    <lineage>
        <taxon>Eukaryota</taxon>
        <taxon>Metazoa</taxon>
        <taxon>Ecdysozoa</taxon>
        <taxon>Arthropoda</taxon>
        <taxon>Hexapoda</taxon>
        <taxon>Insecta</taxon>
        <taxon>Pterygota</taxon>
        <taxon>Neoptera</taxon>
        <taxon>Endopterygota</taxon>
        <taxon>Coleoptera</taxon>
        <taxon>Polyphaga</taxon>
        <taxon>Elateriformia</taxon>
        <taxon>Elateroidea</taxon>
        <taxon>Elateridae</taxon>
        <taxon>Agrypninae</taxon>
        <taxon>Pyrophorini</taxon>
        <taxon>Ignelater</taxon>
    </lineage>
</organism>
<accession>A0A8K0DGW0</accession>
<keyword evidence="3" id="KW-1185">Reference proteome</keyword>
<protein>
    <recommendedName>
        <fullName evidence="1">CRAL-TRIO domain-containing protein</fullName>
    </recommendedName>
</protein>
<dbReference type="AlphaFoldDB" id="A0A8K0DGW0"/>
<dbReference type="GO" id="GO:1902936">
    <property type="term" value="F:phosphatidylinositol bisphosphate binding"/>
    <property type="evidence" value="ECO:0007669"/>
    <property type="project" value="TreeGrafter"/>
</dbReference>
<dbReference type="PANTHER" id="PTHR10174">
    <property type="entry name" value="ALPHA-TOCOPHEROL TRANSFER PROTEIN-RELATED"/>
    <property type="match status" value="1"/>
</dbReference>
<feature type="domain" description="CRAL-TRIO" evidence="1">
    <location>
        <begin position="1"/>
        <end position="123"/>
    </location>
</feature>
<dbReference type="CDD" id="cd00170">
    <property type="entry name" value="SEC14"/>
    <property type="match status" value="1"/>
</dbReference>